<dbReference type="Pfam" id="PF00440">
    <property type="entry name" value="TetR_N"/>
    <property type="match status" value="1"/>
</dbReference>
<organism evidence="4 5">
    <name type="scientific">Pseudofrankia inefficax (strain DSM 45817 / CECT 9037 / DDB 130130 / EuI1c)</name>
    <name type="common">Frankia inefficax</name>
    <dbReference type="NCBI Taxonomy" id="298654"/>
    <lineage>
        <taxon>Bacteria</taxon>
        <taxon>Bacillati</taxon>
        <taxon>Actinomycetota</taxon>
        <taxon>Actinomycetes</taxon>
        <taxon>Frankiales</taxon>
        <taxon>Frankiaceae</taxon>
        <taxon>Pseudofrankia</taxon>
    </lineage>
</organism>
<evidence type="ECO:0000313" key="5">
    <source>
        <dbReference type="Proteomes" id="UP000002484"/>
    </source>
</evidence>
<dbReference type="STRING" id="298654.FraEuI1c_4369"/>
<feature type="domain" description="HTH tetR-type" evidence="3">
    <location>
        <begin position="16"/>
        <end position="76"/>
    </location>
</feature>
<dbReference type="Gene3D" id="1.10.357.10">
    <property type="entry name" value="Tetracycline Repressor, domain 2"/>
    <property type="match status" value="1"/>
</dbReference>
<dbReference type="Proteomes" id="UP000002484">
    <property type="component" value="Chromosome"/>
</dbReference>
<evidence type="ECO:0000313" key="4">
    <source>
        <dbReference type="EMBL" id="ADP82368.1"/>
    </source>
</evidence>
<dbReference type="InterPro" id="IPR009057">
    <property type="entry name" value="Homeodomain-like_sf"/>
</dbReference>
<dbReference type="PANTHER" id="PTHR30055">
    <property type="entry name" value="HTH-TYPE TRANSCRIPTIONAL REGULATOR RUTR"/>
    <property type="match status" value="1"/>
</dbReference>
<protein>
    <submittedName>
        <fullName evidence="4">Regulatory protein TetR</fullName>
    </submittedName>
</protein>
<keyword evidence="1 2" id="KW-0238">DNA-binding</keyword>
<dbReference type="PROSITE" id="PS50977">
    <property type="entry name" value="HTH_TETR_2"/>
    <property type="match status" value="1"/>
</dbReference>
<dbReference type="OrthoDB" id="3403733at2"/>
<keyword evidence="5" id="KW-1185">Reference proteome</keyword>
<reference evidence="4 5" key="1">
    <citation type="submission" date="2010-10" db="EMBL/GenBank/DDBJ databases">
        <title>Complete sequence of Frankia sp. EuI1c.</title>
        <authorList>
            <consortium name="US DOE Joint Genome Institute"/>
            <person name="Lucas S."/>
            <person name="Copeland A."/>
            <person name="Lapidus A."/>
            <person name="Cheng J.-F."/>
            <person name="Bruce D."/>
            <person name="Goodwin L."/>
            <person name="Pitluck S."/>
            <person name="Chertkov O."/>
            <person name="Detter J.C."/>
            <person name="Han C."/>
            <person name="Tapia R."/>
            <person name="Land M."/>
            <person name="Hauser L."/>
            <person name="Jeffries C."/>
            <person name="Kyrpides N."/>
            <person name="Ivanova N."/>
            <person name="Mikhailova N."/>
            <person name="Beauchemin N."/>
            <person name="Sen A."/>
            <person name="Sur S.A."/>
            <person name="Gtari M."/>
            <person name="Wall L."/>
            <person name="Tisa L."/>
            <person name="Woyke T."/>
        </authorList>
    </citation>
    <scope>NUCLEOTIDE SEQUENCE [LARGE SCALE GENOMIC DNA]</scope>
    <source>
        <strain evidence="5">DSM 45817 / CECT 9037 / EuI1c</strain>
    </source>
</reference>
<dbReference type="InterPro" id="IPR050109">
    <property type="entry name" value="HTH-type_TetR-like_transc_reg"/>
</dbReference>
<dbReference type="RefSeq" id="WP_013425486.1">
    <property type="nucleotide sequence ID" value="NC_014666.1"/>
</dbReference>
<dbReference type="PRINTS" id="PR00455">
    <property type="entry name" value="HTHTETR"/>
</dbReference>
<proteinExistence type="predicted"/>
<evidence type="ECO:0000259" key="3">
    <source>
        <dbReference type="PROSITE" id="PS50977"/>
    </source>
</evidence>
<dbReference type="HOGENOM" id="CLU_088572_0_0_11"/>
<gene>
    <name evidence="4" type="ordered locus">FraEuI1c_4369</name>
</gene>
<dbReference type="eggNOG" id="COG1309">
    <property type="taxonomic scope" value="Bacteria"/>
</dbReference>
<sequence length="216" mass="23609">MERETEEHPPVRPDDLTARARIRNAAFALIAQNGVDATTVRAIARRADVSPSLVLHHFGSKQGVVDEVTTWVTDVLGDVSRDADAQASPAEAHRRRQLRFERMTTETPLLGAYLRRMLLDGTEDGLAWFARAVDASAAGLSQRESLGIASPSADLRVTAAMLALLGFAPVLLRPYLEHALHLDFADENDRSRWRAAETALLTSVLYPQDGEAADTA</sequence>
<dbReference type="InterPro" id="IPR001647">
    <property type="entry name" value="HTH_TetR"/>
</dbReference>
<dbReference type="InParanoid" id="E3JD84"/>
<dbReference type="SUPFAM" id="SSF46689">
    <property type="entry name" value="Homeodomain-like"/>
    <property type="match status" value="1"/>
</dbReference>
<dbReference type="GO" id="GO:0000976">
    <property type="term" value="F:transcription cis-regulatory region binding"/>
    <property type="evidence" value="ECO:0007669"/>
    <property type="project" value="TreeGrafter"/>
</dbReference>
<dbReference type="EMBL" id="CP002299">
    <property type="protein sequence ID" value="ADP82368.1"/>
    <property type="molecule type" value="Genomic_DNA"/>
</dbReference>
<evidence type="ECO:0000256" key="1">
    <source>
        <dbReference type="ARBA" id="ARBA00023125"/>
    </source>
</evidence>
<name>E3JD84_PSEI1</name>
<accession>E3JD84</accession>
<feature type="DNA-binding region" description="H-T-H motif" evidence="2">
    <location>
        <begin position="39"/>
        <end position="58"/>
    </location>
</feature>
<dbReference type="KEGG" id="fri:FraEuI1c_4369"/>
<dbReference type="AlphaFoldDB" id="E3JD84"/>
<dbReference type="PANTHER" id="PTHR30055:SF146">
    <property type="entry name" value="HTH-TYPE TRANSCRIPTIONAL DUAL REGULATOR CECR"/>
    <property type="match status" value="1"/>
</dbReference>
<dbReference type="GO" id="GO:0003700">
    <property type="term" value="F:DNA-binding transcription factor activity"/>
    <property type="evidence" value="ECO:0007669"/>
    <property type="project" value="TreeGrafter"/>
</dbReference>
<evidence type="ECO:0000256" key="2">
    <source>
        <dbReference type="PROSITE-ProRule" id="PRU00335"/>
    </source>
</evidence>